<reference evidence="5 6" key="1">
    <citation type="submission" date="2024-05" db="EMBL/GenBank/DDBJ databases">
        <authorList>
            <person name="Wallberg A."/>
        </authorList>
    </citation>
    <scope>NUCLEOTIDE SEQUENCE [LARGE SCALE GENOMIC DNA]</scope>
</reference>
<name>A0AAV2QA81_MEGNR</name>
<feature type="compositionally biased region" description="Polar residues" evidence="4">
    <location>
        <begin position="1"/>
        <end position="15"/>
    </location>
</feature>
<dbReference type="SMART" id="SM00368">
    <property type="entry name" value="LRR_RI"/>
    <property type="match status" value="6"/>
</dbReference>
<evidence type="ECO:0000256" key="1">
    <source>
        <dbReference type="ARBA" id="ARBA00022614"/>
    </source>
</evidence>
<feature type="region of interest" description="Disordered" evidence="4">
    <location>
        <begin position="1"/>
        <end position="22"/>
    </location>
</feature>
<feature type="compositionally biased region" description="Polar residues" evidence="4">
    <location>
        <begin position="961"/>
        <end position="981"/>
    </location>
</feature>
<dbReference type="PANTHER" id="PTHR24112:SF9">
    <property type="entry name" value="PROTEIN PHOSPHATASE 1 REGULATORY SUBUNIT 37"/>
    <property type="match status" value="1"/>
</dbReference>
<evidence type="ECO:0000256" key="2">
    <source>
        <dbReference type="ARBA" id="ARBA00022737"/>
    </source>
</evidence>
<feature type="region of interest" description="Disordered" evidence="4">
    <location>
        <begin position="712"/>
        <end position="735"/>
    </location>
</feature>
<accession>A0AAV2QA81</accession>
<dbReference type="PANTHER" id="PTHR24112">
    <property type="entry name" value="LEUCINE-RICH REPEAT, ISOFORM F-RELATED"/>
    <property type="match status" value="1"/>
</dbReference>
<dbReference type="Proteomes" id="UP001497623">
    <property type="component" value="Unassembled WGS sequence"/>
</dbReference>
<evidence type="ECO:0000256" key="3">
    <source>
        <dbReference type="ARBA" id="ARBA00038315"/>
    </source>
</evidence>
<sequence length="1122" mass="122698">MSSTTNDNILTTSAEKQLKTETGAETGVKSAFSGVHSDILSAVSGVRGVLKEKKQGSAQYDEEELGITEILTKSTKTHSTNDKIKSIEPPQRKADEIDRSVNNSKDLVKKSEELSVKDTTLKLRTETKPEDQDKINLQESTDSFESDVFLPLETKQIVNTSENSFENVTVDKEKINDCNISNVENKENGEWMKTGSAPSTPTPNAPGIGGIARKGCRVSRSRRVSFPEDDTHLITSYLEPVNPWKKMAGVTTDDIAVAYRTSCERHRTRPLPQVLQQIMALPLGFGKRIECLSLRGQRLDMNQCEGLEEIFRRVQFKVLDFENCQLDDESAIPLFDMIEFYDSSTQLNISCNSKIGVRGWQACARMLKRSPSVEYLDARSTNLNEQNMPMLGRALRLGTKLHTLHLENCNLTGRPMIMLAAALRQNDTLLELYLSDNRLGINDCIQLGNLARANTTLRIMDLRNNNVQDLGCQHICEGIVEQQKQQQVDLSEGNVSPDTIIKGLNSLVLWNNHLTGSCSQYIAPMLSVTTTLQTLNLGRNGLACSAVLRLKDSLLRNRALLRLGLQACKVGDEGAVALAEYTADNPVIQRIDLRENPIRVAGLMALALSMRVNTTVVQLDLDAEPRSEPGPEYAEQHLAFHREIKEYCTRNLTAQHIRSQENSDMQASQTLSCIEDEINSVDVTRKNSLTCGLAPLTKLPLFDKQTQIIKEEEKQKYTSPEPSPLPSPSISPFNSPLVSPLKNRFRVSRVQELSNTKPTSTTEVTVSYTHVIATPNLHARSLSVGDLGVATSLKTATSARPNRFSTGSRFTVTRVVEQSNVPLCSSLPIYKNSSPVIAPIIKTASKTSESTTGPRIVISSPVKIERGFSVDGLPIPPKQMENKSDIEQTNTPILDPVETISNGSISVGNDSNAEESPEPPILVTNRLTRLESDGSSGSDDVFVDPPNSVTGSTKISKKDVTNPQAGNNQSTVSNLNVSDLTDSGYHDDNGGGRSPVPSGSSSSPSVCEGDRDSLLSSSMDSSSQEDTGLGSSLDSTTMPTLTTTSSSNIQPPNHTIQHTSIRKAPLAAMENGSFDTDSEESEITTQSSDSTHSDEVGITTEQIVAPRLAWADKTLQQTQINV</sequence>
<dbReference type="AlphaFoldDB" id="A0AAV2QA81"/>
<evidence type="ECO:0000313" key="5">
    <source>
        <dbReference type="EMBL" id="CAL4073809.1"/>
    </source>
</evidence>
<dbReference type="SUPFAM" id="SSF52047">
    <property type="entry name" value="RNI-like"/>
    <property type="match status" value="1"/>
</dbReference>
<feature type="compositionally biased region" description="Low complexity" evidence="4">
    <location>
        <begin position="994"/>
        <end position="1006"/>
    </location>
</feature>
<keyword evidence="1" id="KW-0433">Leucine-rich repeat</keyword>
<feature type="compositionally biased region" description="Polar residues" evidence="4">
    <location>
        <begin position="899"/>
        <end position="911"/>
    </location>
</feature>
<dbReference type="InterPro" id="IPR032675">
    <property type="entry name" value="LRR_dom_sf"/>
</dbReference>
<keyword evidence="2" id="KW-0677">Repeat</keyword>
<proteinExistence type="inferred from homology"/>
<dbReference type="InterPro" id="IPR001611">
    <property type="entry name" value="Leu-rich_rpt"/>
</dbReference>
<comment type="caution">
    <text evidence="5">The sequence shown here is derived from an EMBL/GenBank/DDBJ whole genome shotgun (WGS) entry which is preliminary data.</text>
</comment>
<feature type="non-terminal residue" evidence="5">
    <location>
        <position position="1122"/>
    </location>
</feature>
<evidence type="ECO:0008006" key="7">
    <source>
        <dbReference type="Google" id="ProtNLM"/>
    </source>
</evidence>
<organism evidence="5 6">
    <name type="scientific">Meganyctiphanes norvegica</name>
    <name type="common">Northern krill</name>
    <name type="synonym">Thysanopoda norvegica</name>
    <dbReference type="NCBI Taxonomy" id="48144"/>
    <lineage>
        <taxon>Eukaryota</taxon>
        <taxon>Metazoa</taxon>
        <taxon>Ecdysozoa</taxon>
        <taxon>Arthropoda</taxon>
        <taxon>Crustacea</taxon>
        <taxon>Multicrustacea</taxon>
        <taxon>Malacostraca</taxon>
        <taxon>Eumalacostraca</taxon>
        <taxon>Eucarida</taxon>
        <taxon>Euphausiacea</taxon>
        <taxon>Euphausiidae</taxon>
        <taxon>Meganyctiphanes</taxon>
    </lineage>
</organism>
<feature type="region of interest" description="Disordered" evidence="4">
    <location>
        <begin position="869"/>
        <end position="1056"/>
    </location>
</feature>
<feature type="region of interest" description="Disordered" evidence="4">
    <location>
        <begin position="189"/>
        <end position="212"/>
    </location>
</feature>
<feature type="compositionally biased region" description="Low complexity" evidence="4">
    <location>
        <begin position="1031"/>
        <end position="1047"/>
    </location>
</feature>
<protein>
    <recommendedName>
        <fullName evidence="7">Protein phosphatase 1 regulatory subunit 37</fullName>
    </recommendedName>
</protein>
<dbReference type="Gene3D" id="3.80.10.10">
    <property type="entry name" value="Ribonuclease Inhibitor"/>
    <property type="match status" value="1"/>
</dbReference>
<comment type="similarity">
    <text evidence="3">Belongs to the PPP1R37 family.</text>
</comment>
<dbReference type="EMBL" id="CAXKWB010004475">
    <property type="protein sequence ID" value="CAL4073809.1"/>
    <property type="molecule type" value="Genomic_DNA"/>
</dbReference>
<dbReference type="InterPro" id="IPR051279">
    <property type="entry name" value="PP1-Reg/Actin-Interact_Protein"/>
</dbReference>
<keyword evidence="6" id="KW-1185">Reference proteome</keyword>
<evidence type="ECO:0000256" key="4">
    <source>
        <dbReference type="SAM" id="MobiDB-lite"/>
    </source>
</evidence>
<feature type="region of interest" description="Disordered" evidence="4">
    <location>
        <begin position="1072"/>
        <end position="1096"/>
    </location>
</feature>
<evidence type="ECO:0000313" key="6">
    <source>
        <dbReference type="Proteomes" id="UP001497623"/>
    </source>
</evidence>
<dbReference type="Pfam" id="PF13516">
    <property type="entry name" value="LRR_6"/>
    <property type="match status" value="2"/>
</dbReference>
<gene>
    <name evidence="5" type="ORF">MNOR_LOCUS9296</name>
</gene>
<feature type="compositionally biased region" description="Low complexity" evidence="4">
    <location>
        <begin position="933"/>
        <end position="944"/>
    </location>
</feature>